<keyword evidence="3 6" id="KW-1133">Transmembrane helix</keyword>
<dbReference type="GO" id="GO:0006511">
    <property type="term" value="P:ubiquitin-dependent protein catabolic process"/>
    <property type="evidence" value="ECO:0007669"/>
    <property type="project" value="TreeGrafter"/>
</dbReference>
<dbReference type="GO" id="GO:0005783">
    <property type="term" value="C:endoplasmic reticulum"/>
    <property type="evidence" value="ECO:0007669"/>
    <property type="project" value="TreeGrafter"/>
</dbReference>
<evidence type="ECO:0000256" key="1">
    <source>
        <dbReference type="ARBA" id="ARBA00004141"/>
    </source>
</evidence>
<reference evidence="7 8" key="2">
    <citation type="submission" date="2016-08" db="EMBL/GenBank/DDBJ databases">
        <title>Pervasive Adenine N6-methylation of Active Genes in Fungi.</title>
        <authorList>
            <consortium name="DOE Joint Genome Institute"/>
            <person name="Mondo S.J."/>
            <person name="Dannebaum R.O."/>
            <person name="Kuo R.C."/>
            <person name="Labutti K."/>
            <person name="Haridas S."/>
            <person name="Kuo A."/>
            <person name="Salamov A."/>
            <person name="Ahrendt S.R."/>
            <person name="Lipzen A."/>
            <person name="Sullivan W."/>
            <person name="Andreopoulos W.B."/>
            <person name="Clum A."/>
            <person name="Lindquist E."/>
            <person name="Daum C."/>
            <person name="Ramamoorthy G.K."/>
            <person name="Gryganskyi A."/>
            <person name="Culley D."/>
            <person name="Magnuson J.K."/>
            <person name="James T.Y."/>
            <person name="O'Malley M.A."/>
            <person name="Stajich J.E."/>
            <person name="Spatafora J.W."/>
            <person name="Visel A."/>
            <person name="Grigoriev I.V."/>
        </authorList>
    </citation>
    <scope>NUCLEOTIDE SEQUENCE [LARGE SCALE GENOMIC DNA]</scope>
    <source>
        <strain evidence="8">finn</strain>
    </source>
</reference>
<dbReference type="GO" id="GO:0030001">
    <property type="term" value="P:metal ion transport"/>
    <property type="evidence" value="ECO:0007669"/>
    <property type="project" value="InterPro"/>
</dbReference>
<evidence type="ECO:0000256" key="2">
    <source>
        <dbReference type="ARBA" id="ARBA00022692"/>
    </source>
</evidence>
<keyword evidence="4 6" id="KW-0472">Membrane</keyword>
<dbReference type="PANTHER" id="PTHR13396">
    <property type="entry name" value="NEDD4 FAMILY INTERACTING PROTEIN 1/2"/>
    <property type="match status" value="1"/>
</dbReference>
<organism evidence="7 8">
    <name type="scientific">Piromyces finnis</name>
    <dbReference type="NCBI Taxonomy" id="1754191"/>
    <lineage>
        <taxon>Eukaryota</taxon>
        <taxon>Fungi</taxon>
        <taxon>Fungi incertae sedis</taxon>
        <taxon>Chytridiomycota</taxon>
        <taxon>Chytridiomycota incertae sedis</taxon>
        <taxon>Neocallimastigomycetes</taxon>
        <taxon>Neocallimastigales</taxon>
        <taxon>Neocallimastigaceae</taxon>
        <taxon>Piromyces</taxon>
    </lineage>
</organism>
<keyword evidence="8" id="KW-1185">Reference proteome</keyword>
<comment type="caution">
    <text evidence="7">The sequence shown here is derived from an EMBL/GenBank/DDBJ whole genome shotgun (WGS) entry which is preliminary data.</text>
</comment>
<feature type="region of interest" description="Disordered" evidence="5">
    <location>
        <begin position="102"/>
        <end position="122"/>
    </location>
</feature>
<feature type="transmembrane region" description="Helical" evidence="6">
    <location>
        <begin position="199"/>
        <end position="222"/>
    </location>
</feature>
<dbReference type="Pfam" id="PF10176">
    <property type="entry name" value="NEDD4_Bsd2"/>
    <property type="match status" value="1"/>
</dbReference>
<evidence type="ECO:0000256" key="6">
    <source>
        <dbReference type="SAM" id="Phobius"/>
    </source>
</evidence>
<evidence type="ECO:0000256" key="3">
    <source>
        <dbReference type="ARBA" id="ARBA00022989"/>
    </source>
</evidence>
<dbReference type="GO" id="GO:0048471">
    <property type="term" value="C:perinuclear region of cytoplasm"/>
    <property type="evidence" value="ECO:0007669"/>
    <property type="project" value="TreeGrafter"/>
</dbReference>
<evidence type="ECO:0000313" key="7">
    <source>
        <dbReference type="EMBL" id="ORX50771.1"/>
    </source>
</evidence>
<keyword evidence="2 6" id="KW-0812">Transmembrane</keyword>
<dbReference type="InterPro" id="IPR019325">
    <property type="entry name" value="NEDD4/Bsd2"/>
</dbReference>
<dbReference type="EMBL" id="MCFH01000020">
    <property type="protein sequence ID" value="ORX50771.1"/>
    <property type="molecule type" value="Genomic_DNA"/>
</dbReference>
<protein>
    <submittedName>
        <fullName evidence="7">Uncharacterized protein</fullName>
    </submittedName>
</protein>
<evidence type="ECO:0000256" key="5">
    <source>
        <dbReference type="SAM" id="MobiDB-lite"/>
    </source>
</evidence>
<name>A0A1Y1V9Y6_9FUNG</name>
<dbReference type="AlphaFoldDB" id="A0A1Y1V9Y6"/>
<evidence type="ECO:0000256" key="4">
    <source>
        <dbReference type="ARBA" id="ARBA00023136"/>
    </source>
</evidence>
<dbReference type="GO" id="GO:0007034">
    <property type="term" value="P:vacuolar transport"/>
    <property type="evidence" value="ECO:0007669"/>
    <property type="project" value="InterPro"/>
</dbReference>
<feature type="compositionally biased region" description="Low complexity" evidence="5">
    <location>
        <begin position="112"/>
        <end position="122"/>
    </location>
</feature>
<dbReference type="GO" id="GO:0016020">
    <property type="term" value="C:membrane"/>
    <property type="evidence" value="ECO:0007669"/>
    <property type="project" value="UniProtKB-SubCell"/>
</dbReference>
<proteinExistence type="predicted"/>
<feature type="transmembrane region" description="Helical" evidence="6">
    <location>
        <begin position="257"/>
        <end position="273"/>
    </location>
</feature>
<reference evidence="7 8" key="1">
    <citation type="submission" date="2016-08" db="EMBL/GenBank/DDBJ databases">
        <title>Genomes of anaerobic fungi encode conserved fungal cellulosomes for biomass hydrolysis.</title>
        <authorList>
            <consortium name="DOE Joint Genome Institute"/>
            <person name="Haitjema C.H."/>
            <person name="Gilmore S.P."/>
            <person name="Henske J.K."/>
            <person name="Solomon K.V."/>
            <person name="De Groot R."/>
            <person name="Kuo A."/>
            <person name="Mondo S.J."/>
            <person name="Salamov A.A."/>
            <person name="Labutti K."/>
            <person name="Zhao Z."/>
            <person name="Chiniquy J."/>
            <person name="Barry K."/>
            <person name="Brewer H.M."/>
            <person name="Purvine S.O."/>
            <person name="Wright A.T."/>
            <person name="Boxma B."/>
            <person name="Van Alen T."/>
            <person name="Hackstein J.H."/>
            <person name="Baker S.E."/>
            <person name="Grigoriev I.V."/>
            <person name="O'Malley M.A."/>
        </authorList>
    </citation>
    <scope>NUCLEOTIDE SEQUENCE [LARGE SCALE GENOMIC DNA]</scope>
    <source>
        <strain evidence="8">finn</strain>
    </source>
</reference>
<comment type="subcellular location">
    <subcellularLocation>
        <location evidence="1">Membrane</location>
        <topology evidence="1">Multi-pass membrane protein</topology>
    </subcellularLocation>
</comment>
<evidence type="ECO:0000313" key="8">
    <source>
        <dbReference type="Proteomes" id="UP000193719"/>
    </source>
</evidence>
<dbReference type="GO" id="GO:0005794">
    <property type="term" value="C:Golgi apparatus"/>
    <property type="evidence" value="ECO:0007669"/>
    <property type="project" value="TreeGrafter"/>
</dbReference>
<sequence length="296" mass="33793">MSTNNLENSSNFVSLHELTVSEGRNEPSISYSIEENHNYISRNSSQNNIDLPRSSERDNHSKLFQFIFKKFNNKKTSTVKYAKLENIQQPEIQASSVLYNDEATSSNKDPANNINNDNSNNINRESTQTQIVININTRDGVFSNLNAKPEVRSSRLPTYFEVTGDYANELDDPNIEVSIGQDFEDYGELLVNGLQVGSWYGYWGTILVSAVFEFIGFIFTFFLTSSHSSKNGSVSGLGIILFKYAICNFPIYDTWFIFFLYILGVLLCIKGFLDYKKIKRIEKIVNSDPERYLESQ</sequence>
<dbReference type="Proteomes" id="UP000193719">
    <property type="component" value="Unassembled WGS sequence"/>
</dbReference>
<gene>
    <name evidence="7" type="ORF">BCR36DRAFT_583349</name>
</gene>
<dbReference type="OrthoDB" id="10003116at2759"/>
<dbReference type="PANTHER" id="PTHR13396:SF5">
    <property type="entry name" value="NEDD4 FAMILY INTERACTING PROTEIN"/>
    <property type="match status" value="1"/>
</dbReference>
<accession>A0A1Y1V9Y6</accession>
<dbReference type="STRING" id="1754191.A0A1Y1V9Y6"/>
<dbReference type="GO" id="GO:0031398">
    <property type="term" value="P:positive regulation of protein ubiquitination"/>
    <property type="evidence" value="ECO:0007669"/>
    <property type="project" value="TreeGrafter"/>
</dbReference>